<evidence type="ECO:0000313" key="1">
    <source>
        <dbReference type="EnsemblPlants" id="AVESA.00010b.r2.1DG0191900.1.CDS"/>
    </source>
</evidence>
<proteinExistence type="predicted"/>
<reference evidence="1" key="2">
    <citation type="submission" date="2025-09" db="UniProtKB">
        <authorList>
            <consortium name="EnsemblPlants"/>
        </authorList>
    </citation>
    <scope>IDENTIFICATION</scope>
</reference>
<name>A0ACD5U5Z6_AVESA</name>
<keyword evidence="2" id="KW-1185">Reference proteome</keyword>
<protein>
    <submittedName>
        <fullName evidence="1">Uncharacterized protein</fullName>
    </submittedName>
</protein>
<evidence type="ECO:0000313" key="2">
    <source>
        <dbReference type="Proteomes" id="UP001732700"/>
    </source>
</evidence>
<dbReference type="Proteomes" id="UP001732700">
    <property type="component" value="Chromosome 1D"/>
</dbReference>
<accession>A0ACD5U5Z6</accession>
<reference evidence="1" key="1">
    <citation type="submission" date="2021-05" db="EMBL/GenBank/DDBJ databases">
        <authorList>
            <person name="Scholz U."/>
            <person name="Mascher M."/>
            <person name="Fiebig A."/>
        </authorList>
    </citation>
    <scope>NUCLEOTIDE SEQUENCE [LARGE SCALE GENOMIC DNA]</scope>
</reference>
<dbReference type="EnsemblPlants" id="AVESA.00010b.r2.1DG0191900.1">
    <property type="protein sequence ID" value="AVESA.00010b.r2.1DG0191900.1.CDS"/>
    <property type="gene ID" value="AVESA.00010b.r2.1DG0191900"/>
</dbReference>
<organism evidence="1 2">
    <name type="scientific">Avena sativa</name>
    <name type="common">Oat</name>
    <dbReference type="NCBI Taxonomy" id="4498"/>
    <lineage>
        <taxon>Eukaryota</taxon>
        <taxon>Viridiplantae</taxon>
        <taxon>Streptophyta</taxon>
        <taxon>Embryophyta</taxon>
        <taxon>Tracheophyta</taxon>
        <taxon>Spermatophyta</taxon>
        <taxon>Magnoliopsida</taxon>
        <taxon>Liliopsida</taxon>
        <taxon>Poales</taxon>
        <taxon>Poaceae</taxon>
        <taxon>BOP clade</taxon>
        <taxon>Pooideae</taxon>
        <taxon>Poodae</taxon>
        <taxon>Poeae</taxon>
        <taxon>Poeae Chloroplast Group 1 (Aveneae type)</taxon>
        <taxon>Aveninae</taxon>
        <taxon>Avena</taxon>
    </lineage>
</organism>
<sequence>MRKVCPNLDREDALDTVLEVPLPELHQDASSTVRSRRRPTVRAWMRSHVDHHRRRDGAALPSRADVQTMLGVMGAPLVPQPVEARRAMAQRDINEEPLEVSKARYIVEQYVASAGGEAALSAATSMCAMGKVRMSTSKGRAGKKGMGVGSGGAAEVSGGFVVWQKKPELWCVEMVVAGGTKMSAGSDGKVAWRQSPWQQAHATRGSPRPIRRCVQGLDPKSTADLFSSAAWVGEETVDSEDCFVLRVDAELSALDARSSADVEVIRHAMWGYFSQRTGLLVRLEDSQLLRIPTPSADDGAEDMYWETCMESSIGDYRPVDGINIAHAGRTAVTVSRFTSAAESVDDADARRKRPCTCMEETWSIEEVDFNIAGLSGECFLPPTDMMVSSAKEQQRGKKKTGHGGDKDTASWAKGARDAVKAAADDSDIAGCGIRAAVAKKAGLVPVVAGLGWFGPAKVASVDSLDAADESKDSTYATTK</sequence>